<evidence type="ECO:0000313" key="2">
    <source>
        <dbReference type="EMBL" id="CUH45460.1"/>
    </source>
</evidence>
<evidence type="ECO:0000313" key="3">
    <source>
        <dbReference type="Proteomes" id="UP000050786"/>
    </source>
</evidence>
<gene>
    <name evidence="2" type="ORF">RUM4293_04375</name>
</gene>
<accession>A0A0N7LPK3</accession>
<evidence type="ECO:0000259" key="1">
    <source>
        <dbReference type="SMART" id="SM00943"/>
    </source>
</evidence>
<dbReference type="RefSeq" id="WP_058275378.1">
    <property type="nucleotide sequence ID" value="NZ_CYPS01000067.1"/>
</dbReference>
<protein>
    <recommendedName>
        <fullName evidence="1">DNA primase/polymerase bifunctional N-terminal domain-containing protein</fullName>
    </recommendedName>
</protein>
<dbReference type="EMBL" id="CYPS01000067">
    <property type="protein sequence ID" value="CUH45460.1"/>
    <property type="molecule type" value="Genomic_DNA"/>
</dbReference>
<sequence length="814" mass="88242">MTDTSPSNEINYGSAAEAALAYVNLGWEPLVLPFKEKSPRGKWKEPRVWTHEHIEGEFGGKVNVGLALGKRSSGLIDIDFDCPEAAELAKIVLGDLPSFGRVGSPSSHRVVYAKLKKGRLVYQLPNSAAQSIGADRAMLLEVRGNGHQTMFPPSTHPSGEVVGWHDDPHDIPKIEGGELAHRCGLLAALSAIAMQYPTVAGERDEVCLILTGVLVRCELTDDEVDQLVVAVANVAGDDEAEKRGGKAESSLEKIGAGEPTWGLPELCKRLGMEALEGTLRKWLGLSGAVSPGKSPGDEKPIILVEPGSQPYEIDQIEGELIKSDAGVYQRGENLVRVSRLPRSIGEDGVMRSGGALVLTRVITAWLREQFARIANWEKPTKEGSKPINPPVDHATTYIARVGEWRVPVLNGIISTPTLRADGSILQTRGYDYESGLLYDPGDVKFDPVPEAPSKEEAVEALHVLWQPFREFLFSEPVDKSVLMAAVLTALIRRSLRTAPLFALDAPTAGSGKTYVAATVGIIACGHSPTIISQGKTEEEDEKRIGAILMAGDAIVVIDNCDRPIKGDSLCTVLTTEEWGARILGKSEVVKTPTNALFMATGNNLEVAGDMGRRTLVCRLDPQTERPDLVEHDFDPREEAAENRTQLVAAGLTILRAYIAAGRPTQSTPIGSFREWNLVRDALLWLGLPDPAVTRERIMLDDPMKSELAGLLDAWVAALGDREYGLAEIGAMGEEARSPEIKELYGALVAMTRNGQFNTKSIGRLLLKHKDRIVGGRVLRSYADSAGSKRYRVEFVGSSVPDVPDDVGADMEFPF</sequence>
<organism evidence="2 3">
    <name type="scientific">Ruegeria atlantica</name>
    <dbReference type="NCBI Taxonomy" id="81569"/>
    <lineage>
        <taxon>Bacteria</taxon>
        <taxon>Pseudomonadati</taxon>
        <taxon>Pseudomonadota</taxon>
        <taxon>Alphaproteobacteria</taxon>
        <taxon>Rhodobacterales</taxon>
        <taxon>Roseobacteraceae</taxon>
        <taxon>Ruegeria</taxon>
    </lineage>
</organism>
<proteinExistence type="predicted"/>
<dbReference type="Pfam" id="PF09250">
    <property type="entry name" value="Prim-Pol"/>
    <property type="match status" value="1"/>
</dbReference>
<dbReference type="Proteomes" id="UP000050786">
    <property type="component" value="Unassembled WGS sequence"/>
</dbReference>
<dbReference type="InterPro" id="IPR015330">
    <property type="entry name" value="DNA_primase/pol_bifunc_N"/>
</dbReference>
<reference evidence="3" key="1">
    <citation type="submission" date="2015-09" db="EMBL/GenBank/DDBJ databases">
        <authorList>
            <person name="Rodrigo-Torres L."/>
            <person name="Arahal D.R."/>
        </authorList>
    </citation>
    <scope>NUCLEOTIDE SEQUENCE [LARGE SCALE GENOMIC DNA]</scope>
    <source>
        <strain evidence="3">CECT 4293</strain>
    </source>
</reference>
<feature type="domain" description="DNA primase/polymerase bifunctional N-terminal" evidence="1">
    <location>
        <begin position="19"/>
        <end position="189"/>
    </location>
</feature>
<dbReference type="AlphaFoldDB" id="A0A0N7LPK3"/>
<keyword evidence="3" id="KW-1185">Reference proteome</keyword>
<dbReference type="SMART" id="SM00943">
    <property type="entry name" value="Prim-Pol"/>
    <property type="match status" value="1"/>
</dbReference>
<name>A0A0N7LPK3_9RHOB</name>